<evidence type="ECO:0008006" key="4">
    <source>
        <dbReference type="Google" id="ProtNLM"/>
    </source>
</evidence>
<protein>
    <recommendedName>
        <fullName evidence="4">Pentapeptide repeat-containing protein</fullName>
    </recommendedName>
</protein>
<dbReference type="EMBL" id="LGEM01000109">
    <property type="protein sequence ID" value="KUP95778.1"/>
    <property type="molecule type" value="Genomic_DNA"/>
</dbReference>
<sequence>MAVGAWKTWRGRKGPVWLGWLVLGAWGAAAAAVAGTAAVAWLLLGSPGLDAPERLSPADLDAIATRAFAVVAGLGAVAALVISYRRQRLTEADVAREDTRLFTERFTAASAQLGDERPAVCLAGVHALAHLADDAPTRALRQMCVDVLCAYLRMPYDPEPGPLPGGASRERREEHRRRSREFAALREVRHTVLRVIGDRLREATAWRGHHFDFTGAVFDGGDLSGARFTGGRVDFSGAHFAAGTVSFSGAVFAGSRVSFRGAVFSGGTVDFTRAVFSAGEVSFGQAEFSGSRVDLGGARFSEGVADFTGARVTAGRLCFGSGAPASGTPPKGLREAAAAAPDVVRLPLEWMSAAEH</sequence>
<reference evidence="3" key="1">
    <citation type="journal article" date="2017" name="Acta Aliment.">
        <title>Plant polysaccharide degrading enzyme system of Thermpbifida cellulosilytica TB100 revealed by de novo genome project data.</title>
        <authorList>
            <person name="Toth A."/>
            <person name="Baka E."/>
            <person name="Luzics S."/>
            <person name="Bata-Vidacs I."/>
            <person name="Nagy I."/>
            <person name="Balint B."/>
            <person name="Herceg R."/>
            <person name="Olasz F."/>
            <person name="Wilk T."/>
            <person name="Nagy T."/>
            <person name="Kriszt B."/>
            <person name="Nagy I."/>
            <person name="Kukolya J."/>
        </authorList>
    </citation>
    <scope>NUCLEOTIDE SEQUENCE [LARGE SCALE GENOMIC DNA]</scope>
    <source>
        <strain evidence="3">TB100</strain>
    </source>
</reference>
<dbReference type="STRING" id="665004.AC529_15830"/>
<comment type="caution">
    <text evidence="2">The sequence shown here is derived from an EMBL/GenBank/DDBJ whole genome shotgun (WGS) entry which is preliminary data.</text>
</comment>
<proteinExistence type="predicted"/>
<dbReference type="Proteomes" id="UP000074382">
    <property type="component" value="Unassembled WGS sequence"/>
</dbReference>
<dbReference type="SUPFAM" id="SSF141571">
    <property type="entry name" value="Pentapeptide repeat-like"/>
    <property type="match status" value="1"/>
</dbReference>
<dbReference type="InterPro" id="IPR001646">
    <property type="entry name" value="5peptide_repeat"/>
</dbReference>
<keyword evidence="1" id="KW-1133">Transmembrane helix</keyword>
<evidence type="ECO:0000313" key="2">
    <source>
        <dbReference type="EMBL" id="KUP95778.1"/>
    </source>
</evidence>
<evidence type="ECO:0000313" key="3">
    <source>
        <dbReference type="Proteomes" id="UP000074382"/>
    </source>
</evidence>
<feature type="transmembrane region" description="Helical" evidence="1">
    <location>
        <begin position="63"/>
        <end position="82"/>
    </location>
</feature>
<accession>A0A147KEU1</accession>
<dbReference type="Pfam" id="PF13576">
    <property type="entry name" value="Pentapeptide_3"/>
    <property type="match status" value="1"/>
</dbReference>
<dbReference type="AlphaFoldDB" id="A0A147KEU1"/>
<organism evidence="2 3">
    <name type="scientific">Thermobifida cellulosilytica TB100</name>
    <dbReference type="NCBI Taxonomy" id="665004"/>
    <lineage>
        <taxon>Bacteria</taxon>
        <taxon>Bacillati</taxon>
        <taxon>Actinomycetota</taxon>
        <taxon>Actinomycetes</taxon>
        <taxon>Streptosporangiales</taxon>
        <taxon>Nocardiopsidaceae</taxon>
        <taxon>Thermobifida</taxon>
    </lineage>
</organism>
<keyword evidence="1" id="KW-0472">Membrane</keyword>
<feature type="transmembrane region" description="Helical" evidence="1">
    <location>
        <begin position="17"/>
        <end position="43"/>
    </location>
</feature>
<gene>
    <name evidence="2" type="ORF">AC529_15830</name>
</gene>
<dbReference type="Gene3D" id="2.160.20.80">
    <property type="entry name" value="E3 ubiquitin-protein ligase SopA"/>
    <property type="match status" value="1"/>
</dbReference>
<dbReference type="PATRIC" id="fig|665004.4.peg.1891"/>
<keyword evidence="1" id="KW-0812">Transmembrane</keyword>
<evidence type="ECO:0000256" key="1">
    <source>
        <dbReference type="SAM" id="Phobius"/>
    </source>
</evidence>
<name>A0A147KEU1_THECS</name>
<keyword evidence="3" id="KW-1185">Reference proteome</keyword>